<evidence type="ECO:0000313" key="2">
    <source>
        <dbReference type="EMBL" id="KAI0507020.1"/>
    </source>
</evidence>
<dbReference type="EMBL" id="JAGYWB010000010">
    <property type="protein sequence ID" value="KAI0507020.1"/>
    <property type="molecule type" value="Genomic_DNA"/>
</dbReference>
<sequence>MLKSNSSLISQILYTSLSLGKDQFSLISFALFVSILIGRIRGHIQLTNREVILTSPNKELSSPYEEYFKANY</sequence>
<evidence type="ECO:0000256" key="1">
    <source>
        <dbReference type="SAM" id="Phobius"/>
    </source>
</evidence>
<organism evidence="2 3">
    <name type="scientific">Dendrobium nobile</name>
    <name type="common">Orchid</name>
    <dbReference type="NCBI Taxonomy" id="94219"/>
    <lineage>
        <taxon>Eukaryota</taxon>
        <taxon>Viridiplantae</taxon>
        <taxon>Streptophyta</taxon>
        <taxon>Embryophyta</taxon>
        <taxon>Tracheophyta</taxon>
        <taxon>Spermatophyta</taxon>
        <taxon>Magnoliopsida</taxon>
        <taxon>Liliopsida</taxon>
        <taxon>Asparagales</taxon>
        <taxon>Orchidaceae</taxon>
        <taxon>Epidendroideae</taxon>
        <taxon>Malaxideae</taxon>
        <taxon>Dendrobiinae</taxon>
        <taxon>Dendrobium</taxon>
    </lineage>
</organism>
<protein>
    <submittedName>
        <fullName evidence="2">Uncharacterized protein</fullName>
    </submittedName>
</protein>
<name>A0A8T3B6C3_DENNO</name>
<keyword evidence="1" id="KW-1133">Transmembrane helix</keyword>
<feature type="transmembrane region" description="Helical" evidence="1">
    <location>
        <begin position="23"/>
        <end position="40"/>
    </location>
</feature>
<evidence type="ECO:0000313" key="3">
    <source>
        <dbReference type="Proteomes" id="UP000829196"/>
    </source>
</evidence>
<keyword evidence="1" id="KW-0472">Membrane</keyword>
<dbReference type="Proteomes" id="UP000829196">
    <property type="component" value="Unassembled WGS sequence"/>
</dbReference>
<accession>A0A8T3B6C3</accession>
<dbReference type="AlphaFoldDB" id="A0A8T3B6C3"/>
<reference evidence="2" key="1">
    <citation type="journal article" date="2022" name="Front. Genet.">
        <title>Chromosome-Scale Assembly of the Dendrobium nobile Genome Provides Insights Into the Molecular Mechanism of the Biosynthesis of the Medicinal Active Ingredient of Dendrobium.</title>
        <authorList>
            <person name="Xu Q."/>
            <person name="Niu S.-C."/>
            <person name="Li K.-L."/>
            <person name="Zheng P.-J."/>
            <person name="Zhang X.-J."/>
            <person name="Jia Y."/>
            <person name="Liu Y."/>
            <person name="Niu Y.-X."/>
            <person name="Yu L.-H."/>
            <person name="Chen D.-F."/>
            <person name="Zhang G.-Q."/>
        </authorList>
    </citation>
    <scope>NUCLEOTIDE SEQUENCE</scope>
    <source>
        <tissue evidence="2">Leaf</tissue>
    </source>
</reference>
<keyword evidence="1" id="KW-0812">Transmembrane</keyword>
<keyword evidence="3" id="KW-1185">Reference proteome</keyword>
<proteinExistence type="predicted"/>
<comment type="caution">
    <text evidence="2">The sequence shown here is derived from an EMBL/GenBank/DDBJ whole genome shotgun (WGS) entry which is preliminary data.</text>
</comment>
<gene>
    <name evidence="2" type="ORF">KFK09_013138</name>
</gene>